<proteinExistence type="inferred from homology"/>
<dbReference type="InterPro" id="IPR027785">
    <property type="entry name" value="UvrD-like_helicase_C"/>
</dbReference>
<keyword evidence="3" id="KW-0347">Helicase</keyword>
<keyword evidence="1 3" id="KW-0547">Nucleotide-binding</keyword>
<dbReference type="SUPFAM" id="SSF52540">
    <property type="entry name" value="P-loop containing nucleoside triphosphate hydrolases"/>
    <property type="match status" value="2"/>
</dbReference>
<keyword evidence="3" id="KW-0413">Isomerase</keyword>
<dbReference type="Gene3D" id="1.10.10.2220">
    <property type="match status" value="1"/>
</dbReference>
<organism evidence="5 6">
    <name type="scientific">Virgibacillus sediminis</name>
    <dbReference type="NCBI Taxonomy" id="202260"/>
    <lineage>
        <taxon>Bacteria</taxon>
        <taxon>Bacillati</taxon>
        <taxon>Bacillota</taxon>
        <taxon>Bacilli</taxon>
        <taxon>Bacillales</taxon>
        <taxon>Bacillaceae</taxon>
        <taxon>Virgibacillus</taxon>
    </lineage>
</organism>
<dbReference type="Pfam" id="PF23139">
    <property type="entry name" value="OB_YrrC"/>
    <property type="match status" value="1"/>
</dbReference>
<protein>
    <recommendedName>
        <fullName evidence="3">ATP-dependent RecD2 DNA helicase</fullName>
        <ecNumber evidence="3">5.6.2.3</ecNumber>
    </recommendedName>
    <alternativeName>
        <fullName evidence="3">DNA 5'-3' helicase subunit RecD2</fullName>
    </alternativeName>
</protein>
<dbReference type="Pfam" id="PF18335">
    <property type="entry name" value="SH3_13"/>
    <property type="match status" value="1"/>
</dbReference>
<dbReference type="Gene3D" id="3.40.50.300">
    <property type="entry name" value="P-loop containing nucleotide triphosphate hydrolases"/>
    <property type="match status" value="2"/>
</dbReference>
<evidence type="ECO:0000256" key="3">
    <source>
        <dbReference type="HAMAP-Rule" id="MF_01488"/>
    </source>
</evidence>
<dbReference type="Pfam" id="PF13245">
    <property type="entry name" value="AAA_19"/>
    <property type="match status" value="1"/>
</dbReference>
<keyword evidence="3" id="KW-0378">Hydrolase</keyword>
<evidence type="ECO:0000313" key="6">
    <source>
        <dbReference type="Proteomes" id="UP001595387"/>
    </source>
</evidence>
<dbReference type="InterPro" id="IPR050534">
    <property type="entry name" value="Coronavir_polyprotein_1ab"/>
</dbReference>
<dbReference type="Gene3D" id="1.10.150.20">
    <property type="entry name" value="5' to 3' exonuclease, C-terminal subdomain"/>
    <property type="match status" value="1"/>
</dbReference>
<dbReference type="SUPFAM" id="SSF47781">
    <property type="entry name" value="RuvA domain 2-like"/>
    <property type="match status" value="1"/>
</dbReference>
<dbReference type="EMBL" id="JBHRRZ010000008">
    <property type="protein sequence ID" value="MFC2947560.1"/>
    <property type="molecule type" value="Genomic_DNA"/>
</dbReference>
<comment type="function">
    <text evidence="3">DNA-dependent ATPase and ATP-dependent 5'-3' DNA helicase. Has no activity on blunt DNA or DNA with 3'-overhangs, requires at least 10 bases of 5'-ssDNA for helicase activity.</text>
</comment>
<dbReference type="HAMAP" id="MF_01488">
    <property type="entry name" value="RecD2"/>
    <property type="match status" value="1"/>
</dbReference>
<dbReference type="Proteomes" id="UP001595387">
    <property type="component" value="Unassembled WGS sequence"/>
</dbReference>
<evidence type="ECO:0000259" key="4">
    <source>
        <dbReference type="SMART" id="SM00382"/>
    </source>
</evidence>
<dbReference type="Gene3D" id="2.30.30.940">
    <property type="match status" value="1"/>
</dbReference>
<keyword evidence="6" id="KW-1185">Reference proteome</keyword>
<dbReference type="InterPro" id="IPR041451">
    <property type="entry name" value="RecD2_SH13"/>
</dbReference>
<keyword evidence="3" id="KW-0238">DNA-binding</keyword>
<gene>
    <name evidence="3" type="primary">recD2</name>
    <name evidence="5" type="ORF">ACFODW_04240</name>
</gene>
<evidence type="ECO:0000256" key="2">
    <source>
        <dbReference type="ARBA" id="ARBA00022840"/>
    </source>
</evidence>
<name>A0ABV7A3J3_9BACI</name>
<dbReference type="NCBIfam" id="TIGR01448">
    <property type="entry name" value="recD_rel"/>
    <property type="match status" value="1"/>
</dbReference>
<comment type="similarity">
    <text evidence="3">Belongs to the RecD family. RecD2 subfamily.</text>
</comment>
<dbReference type="CDD" id="cd18809">
    <property type="entry name" value="SF1_C_RecD"/>
    <property type="match status" value="1"/>
</dbReference>
<dbReference type="RefSeq" id="WP_390303448.1">
    <property type="nucleotide sequence ID" value="NZ_JBHRRZ010000008.1"/>
</dbReference>
<sequence length="736" mass="83454">MKKETGSITRILYQNEDFLIAVLRTESEDIKIKGNIYGVEKGETVAVRGTWDNHPKYGEQFAVESWERPIPQTEEQILAFLTSSMVKGCGKKQAKAIVQQFGGKALEIISEERESCLTGIKGIGKKRAKKIVGSVISTFEVQRIVSELLVYGITANMALRAYREYGANILAILKRNPYKLTELDLVGFQKADEIARRIGIMPTSGYRIEACLQYVLQKRCMESGHTYIPKEEWLEETERALNHQSEPSEMVSMDELEDSLMCSEEKLIVNEDECIYPKFLYQQEEKLSRKLSKMRGSRYGRGMPECDRQMEKYQRKNQMILAEKQREAIKQLFREQILILTGGPGTGKTTVVKAMIDIYQKMYPKAAISLAAPTGRASRKLSEVAGHEASTIHRLIGYRQGERPEYNKDNKLPCKLLVLDEMSMVDVSLASYLFQALDPDTTVLMVGDIDQLPSVSPGNVLRDMIHAGIPTVRLTEVFRQAQESQIINNAHRINQGKSILFDKEKDDFFFLLQEDPVKIAELMVKSAKRFMEMGYSLSDILLLSPMRKGPVGTIALNEKLREALNPPSPEKNEWKVGKRLFRTGDKVIQTQTNYDKQVFNGDMGIIQSFTSERDDNGDPVEVMKVNFDGNVVSYARNAVKELELGYAITIHKSQGGEAPIVIMPVTVSHYVMLARNLIYTGMTRAREKVIFIGTEKAMNIAIQNNQIAQRNSRLAERLVRLEERQKCRKEGIALSQ</sequence>
<comment type="catalytic activity">
    <reaction evidence="3">
        <text>ATP + H2O = ADP + phosphate + H(+)</text>
        <dbReference type="Rhea" id="RHEA:13065"/>
        <dbReference type="ChEBI" id="CHEBI:15377"/>
        <dbReference type="ChEBI" id="CHEBI:15378"/>
        <dbReference type="ChEBI" id="CHEBI:30616"/>
        <dbReference type="ChEBI" id="CHEBI:43474"/>
        <dbReference type="ChEBI" id="CHEBI:456216"/>
        <dbReference type="EC" id="5.6.2.3"/>
    </reaction>
</comment>
<reference evidence="6" key="1">
    <citation type="journal article" date="2019" name="Int. J. Syst. Evol. Microbiol.">
        <title>The Global Catalogue of Microorganisms (GCM) 10K type strain sequencing project: providing services to taxonomists for standard genome sequencing and annotation.</title>
        <authorList>
            <consortium name="The Broad Institute Genomics Platform"/>
            <consortium name="The Broad Institute Genome Sequencing Center for Infectious Disease"/>
            <person name="Wu L."/>
            <person name="Ma J."/>
        </authorList>
    </citation>
    <scope>NUCLEOTIDE SEQUENCE [LARGE SCALE GENOMIC DNA]</scope>
    <source>
        <strain evidence="6">KCTC 13193</strain>
    </source>
</reference>
<dbReference type="SMART" id="SM00382">
    <property type="entry name" value="AAA"/>
    <property type="match status" value="1"/>
</dbReference>
<accession>A0ABV7A3J3</accession>
<dbReference type="PANTHER" id="PTHR43788:SF6">
    <property type="entry name" value="DNA HELICASE B"/>
    <property type="match status" value="1"/>
</dbReference>
<dbReference type="Pfam" id="PF13538">
    <property type="entry name" value="UvrD_C_2"/>
    <property type="match status" value="1"/>
</dbReference>
<comment type="caution">
    <text evidence="5">The sequence shown here is derived from an EMBL/GenBank/DDBJ whole genome shotgun (WGS) entry which is preliminary data.</text>
</comment>
<feature type="domain" description="AAA+ ATPase" evidence="4">
    <location>
        <begin position="334"/>
        <end position="471"/>
    </location>
</feature>
<dbReference type="InterPro" id="IPR027417">
    <property type="entry name" value="P-loop_NTPase"/>
</dbReference>
<dbReference type="PANTHER" id="PTHR43788">
    <property type="entry name" value="DNA2/NAM7 HELICASE FAMILY MEMBER"/>
    <property type="match status" value="1"/>
</dbReference>
<evidence type="ECO:0000256" key="1">
    <source>
        <dbReference type="ARBA" id="ARBA00022741"/>
    </source>
</evidence>
<feature type="binding site" evidence="3">
    <location>
        <begin position="345"/>
        <end position="349"/>
    </location>
    <ligand>
        <name>ATP</name>
        <dbReference type="ChEBI" id="CHEBI:30616"/>
    </ligand>
</feature>
<evidence type="ECO:0000313" key="5">
    <source>
        <dbReference type="EMBL" id="MFC2947560.1"/>
    </source>
</evidence>
<dbReference type="InterPro" id="IPR006345">
    <property type="entry name" value="RecD2"/>
</dbReference>
<dbReference type="Pfam" id="PF14490">
    <property type="entry name" value="HHH_RecD2"/>
    <property type="match status" value="1"/>
</dbReference>
<dbReference type="InterPro" id="IPR055446">
    <property type="entry name" value="RecD2_N_OB"/>
</dbReference>
<dbReference type="InterPro" id="IPR003593">
    <property type="entry name" value="AAA+_ATPase"/>
</dbReference>
<dbReference type="CDD" id="cd17933">
    <property type="entry name" value="DEXSc_RecD-like"/>
    <property type="match status" value="1"/>
</dbReference>
<dbReference type="Pfam" id="PF14520">
    <property type="entry name" value="HHH_5"/>
    <property type="match status" value="1"/>
</dbReference>
<dbReference type="EC" id="5.6.2.3" evidence="3"/>
<keyword evidence="2 3" id="KW-0067">ATP-binding</keyword>
<dbReference type="InterPro" id="IPR029493">
    <property type="entry name" value="RecD2-like_HHH"/>
</dbReference>
<dbReference type="InterPro" id="IPR010994">
    <property type="entry name" value="RuvA_2-like"/>
</dbReference>